<feature type="domain" description="N,N-dimethylformamidase beta subunit-like C-terminal" evidence="1">
    <location>
        <begin position="79"/>
        <end position="445"/>
    </location>
</feature>
<evidence type="ECO:0000313" key="2">
    <source>
        <dbReference type="EMBL" id="CAB4330032.1"/>
    </source>
</evidence>
<evidence type="ECO:0000259" key="1">
    <source>
        <dbReference type="Pfam" id="PF20254"/>
    </source>
</evidence>
<sequence length="500" mass="55116">MMRKVRWTKTLTLALTLSLPTISSAPAFADDPLPIVVTHPLDGTMANVKHLAGYAGQSSVLPGENLSLHVLSRRTYSILVNRIGSYGGGNGSLIFSQLDQPAVSQPAPKFTKKTRMVECHWSATQSLDTTTYVPGLYVVRLESTDGFALIPFVVRTANPSGTTLMKVGLLSLQVYNEYGKYSAYEGGKNRKFGKRSYVVSLNRPIDPLGYRTFKQFEVPIATAVDRTLPNASWTTDYDVATGATPLAGVRSIVTGGHDEYWPVSERKAVENAIKAGTNFFVTGANTMYWRVRLQSGPDGPNRRIAIYKEKRKDPVKKSQQTTVRWRDSPKVNPESAVMGTSYMQWWYHCRSSDRPWNVVDANWWGYADTGVVSGQQIAGLVGREVDQIVSSYPVPRHTQVIAHGTYKCKDTGKRFDRNHDATYITTNSGGAIFASGSQRWPCAVNGACATQWITPEANAFAKKVTENILLAFDAGPAGITNPATYNVKSVTGKRPKRLDW</sequence>
<protein>
    <submittedName>
        <fullName evidence="2">Unannotated protein</fullName>
    </submittedName>
</protein>
<dbReference type="InterPro" id="IPR046540">
    <property type="entry name" value="DMFA2_C"/>
</dbReference>
<dbReference type="Pfam" id="PF20254">
    <property type="entry name" value="DMFA2_C"/>
    <property type="match status" value="1"/>
</dbReference>
<proteinExistence type="predicted"/>
<organism evidence="2">
    <name type="scientific">freshwater metagenome</name>
    <dbReference type="NCBI Taxonomy" id="449393"/>
    <lineage>
        <taxon>unclassified sequences</taxon>
        <taxon>metagenomes</taxon>
        <taxon>ecological metagenomes</taxon>
    </lineage>
</organism>
<accession>A0A6J5YMC7</accession>
<dbReference type="EMBL" id="CAESAJ010000004">
    <property type="protein sequence ID" value="CAB4330032.1"/>
    <property type="molecule type" value="Genomic_DNA"/>
</dbReference>
<name>A0A6J5YMC7_9ZZZZ</name>
<gene>
    <name evidence="2" type="ORF">UFOPK3770_00087</name>
</gene>
<dbReference type="AlphaFoldDB" id="A0A6J5YMC7"/>
<reference evidence="2" key="1">
    <citation type="submission" date="2020-05" db="EMBL/GenBank/DDBJ databases">
        <authorList>
            <person name="Chiriac C."/>
            <person name="Salcher M."/>
            <person name="Ghai R."/>
            <person name="Kavagutti S V."/>
        </authorList>
    </citation>
    <scope>NUCLEOTIDE SEQUENCE</scope>
</reference>